<keyword evidence="4" id="KW-1185">Reference proteome</keyword>
<gene>
    <name evidence="3" type="primary">larC</name>
    <name evidence="3" type="ORF">I8751_04540</name>
</gene>
<dbReference type="InterPro" id="IPR002822">
    <property type="entry name" value="Ni_insertion"/>
</dbReference>
<protein>
    <recommendedName>
        <fullName evidence="2">Putative nickel insertion protein</fullName>
    </recommendedName>
</protein>
<name>A0A8J7H9D8_9CYAN</name>
<dbReference type="NCBIfam" id="TIGR00299">
    <property type="entry name" value="nickel pincer cofactor biosynthesis protein LarC"/>
    <property type="match status" value="1"/>
</dbReference>
<dbReference type="AlphaFoldDB" id="A0A8J7H9D8"/>
<dbReference type="PANTHER" id="PTHR36566">
    <property type="entry name" value="NICKEL INSERTION PROTEIN-RELATED"/>
    <property type="match status" value="1"/>
</dbReference>
<dbReference type="RefSeq" id="WP_214437973.1">
    <property type="nucleotide sequence ID" value="NZ_JAECZB010000005.1"/>
</dbReference>
<dbReference type="GO" id="GO:0016151">
    <property type="term" value="F:nickel cation binding"/>
    <property type="evidence" value="ECO:0007669"/>
    <property type="project" value="UniProtKB-UniRule"/>
</dbReference>
<comment type="caution">
    <text evidence="3">The sequence shown here is derived from an EMBL/GenBank/DDBJ whole genome shotgun (WGS) entry which is preliminary data.</text>
</comment>
<evidence type="ECO:0000313" key="4">
    <source>
        <dbReference type="Proteomes" id="UP000599391"/>
    </source>
</evidence>
<dbReference type="Proteomes" id="UP000599391">
    <property type="component" value="Unassembled WGS sequence"/>
</dbReference>
<dbReference type="Gene3D" id="3.10.20.300">
    <property type="entry name" value="mk0293 like domain"/>
    <property type="match status" value="1"/>
</dbReference>
<dbReference type="GO" id="GO:0016829">
    <property type="term" value="F:lyase activity"/>
    <property type="evidence" value="ECO:0007669"/>
    <property type="project" value="UniProtKB-UniRule"/>
</dbReference>
<dbReference type="EMBL" id="JAECZB010000005">
    <property type="protein sequence ID" value="MBH8551653.1"/>
    <property type="molecule type" value="Genomic_DNA"/>
</dbReference>
<evidence type="ECO:0000313" key="3">
    <source>
        <dbReference type="EMBL" id="MBH8551653.1"/>
    </source>
</evidence>
<keyword evidence="1 2" id="KW-0533">Nickel</keyword>
<accession>A0A8J7H9D8</accession>
<dbReference type="HAMAP" id="MF_01074">
    <property type="entry name" value="LarC"/>
    <property type="match status" value="1"/>
</dbReference>
<reference evidence="3 4" key="1">
    <citation type="journal article" date="2021" name="Int. J. Syst. Evol. Microbiol.">
        <title>Amazonocrinis nigriterrae gen. nov., sp. nov., Atlanticothrix silvestris gen. nov., sp. nov. and Dendronalium phyllosphericum gen. nov., sp. nov., nostocacean cyanobacteria from Brazilian environments.</title>
        <authorList>
            <person name="Alvarenga D.O."/>
            <person name="Andreote A.P.D."/>
            <person name="Branco L.H.Z."/>
            <person name="Delbaje E."/>
            <person name="Cruz R.B."/>
            <person name="Varani A.M."/>
            <person name="Fiore M.F."/>
        </authorList>
    </citation>
    <scope>NUCLEOTIDE SEQUENCE [LARGE SCALE GENOMIC DNA]</scope>
    <source>
        <strain evidence="3 4">CENA357</strain>
    </source>
</reference>
<proteinExistence type="inferred from homology"/>
<evidence type="ECO:0000256" key="2">
    <source>
        <dbReference type="HAMAP-Rule" id="MF_01074"/>
    </source>
</evidence>
<organism evidence="3 4">
    <name type="scientific">Atlanticothrix silvestris CENA357</name>
    <dbReference type="NCBI Taxonomy" id="1725252"/>
    <lineage>
        <taxon>Bacteria</taxon>
        <taxon>Bacillati</taxon>
        <taxon>Cyanobacteriota</taxon>
        <taxon>Cyanophyceae</taxon>
        <taxon>Nostocales</taxon>
        <taxon>Nodulariaceae</taxon>
        <taxon>Atlanticothrix</taxon>
        <taxon>Atlanticothrix silvestris</taxon>
    </lineage>
</organism>
<evidence type="ECO:0000256" key="1">
    <source>
        <dbReference type="ARBA" id="ARBA00022596"/>
    </source>
</evidence>
<dbReference type="Gene3D" id="3.30.70.1380">
    <property type="entry name" value="Transcriptional regulatory protein pf0864 domain like"/>
    <property type="match status" value="1"/>
</dbReference>
<dbReference type="Pfam" id="PF01969">
    <property type="entry name" value="Ni_insertion"/>
    <property type="match status" value="1"/>
</dbReference>
<dbReference type="PANTHER" id="PTHR36566:SF1">
    <property type="entry name" value="PYRIDINIUM-3,5-BISTHIOCARBOXYLIC ACID MONONUCLEOTIDE NICKEL INSERTION PROTEIN"/>
    <property type="match status" value="1"/>
</dbReference>
<keyword evidence="2" id="KW-0456">Lyase</keyword>
<sequence>MIKLAYLQCPTGISGDMCLGALVSLGVPVEYLVEKLNGLGIAQEYQLRAELVQRNGQQATKVHVDLVDHDHQHDHKHSHRHGRHLPEIELMISKAGLPSRAEAWSLAVFRQLAVAEGAVHGIAPEKVHFHEVGAVDAIVDIVGTCLGLDWLGIESNHEGLPLLYCSAFPTGGGTVRAAHGQMAVPVPAVLKLWEMRGCPVYSNGIDRELVTPTGAAIATTLVKDFGAPPPMTIKQVGLGAGSIGLPIPNILRLWLGESTNLQANFTNSNDISSTLETISVLETQIDDLNPQAIGYVFEALFAVGAVDVFTQSIGMKKSRPGILLTVICHPENLLNCEAVLFRETTTLGIRRTTQQRTILQREIQPVATEYGQVRVKVAWQGKLPEKLIANVQPEYEDCAELARKHNIPWREIQRLALQSWYLAHKN</sequence>
<comment type="similarity">
    <text evidence="2">Belongs to the LarC family.</text>
</comment>